<dbReference type="PANTHER" id="PTHR45138">
    <property type="entry name" value="REGULATORY COMPONENTS OF SENSORY TRANSDUCTION SYSTEM"/>
    <property type="match status" value="1"/>
</dbReference>
<evidence type="ECO:0000256" key="3">
    <source>
        <dbReference type="ARBA" id="ARBA00022692"/>
    </source>
</evidence>
<evidence type="ECO:0000256" key="1">
    <source>
        <dbReference type="ARBA" id="ARBA00004651"/>
    </source>
</evidence>
<evidence type="ECO:0000313" key="8">
    <source>
        <dbReference type="EMBL" id="SDP03046.1"/>
    </source>
</evidence>
<dbReference type="GO" id="GO:0052621">
    <property type="term" value="F:diguanylate cyclase activity"/>
    <property type="evidence" value="ECO:0007669"/>
    <property type="project" value="TreeGrafter"/>
</dbReference>
<protein>
    <submittedName>
        <fullName evidence="8">Diguanylate cyclase</fullName>
    </submittedName>
</protein>
<dbReference type="SMART" id="SM00267">
    <property type="entry name" value="GGDEF"/>
    <property type="match status" value="1"/>
</dbReference>
<organism evidence="8 9">
    <name type="scientific">Litchfieldia salsa</name>
    <dbReference type="NCBI Taxonomy" id="930152"/>
    <lineage>
        <taxon>Bacteria</taxon>
        <taxon>Bacillati</taxon>
        <taxon>Bacillota</taxon>
        <taxon>Bacilli</taxon>
        <taxon>Bacillales</taxon>
        <taxon>Bacillaceae</taxon>
        <taxon>Litchfieldia</taxon>
    </lineage>
</organism>
<keyword evidence="2" id="KW-1003">Cell membrane</keyword>
<dbReference type="STRING" id="930152.SAMN05216565_101269"/>
<dbReference type="InterPro" id="IPR043128">
    <property type="entry name" value="Rev_trsase/Diguanyl_cyclase"/>
</dbReference>
<evidence type="ECO:0000259" key="7">
    <source>
        <dbReference type="PROSITE" id="PS50887"/>
    </source>
</evidence>
<dbReference type="Pfam" id="PF07694">
    <property type="entry name" value="5TM-5TMR_LYT"/>
    <property type="match status" value="1"/>
</dbReference>
<feature type="transmembrane region" description="Helical" evidence="6">
    <location>
        <begin position="104"/>
        <end position="123"/>
    </location>
</feature>
<feature type="transmembrane region" description="Helical" evidence="6">
    <location>
        <begin position="74"/>
        <end position="98"/>
    </location>
</feature>
<name>A0A1H0PEJ8_9BACI</name>
<dbReference type="NCBIfam" id="TIGR00254">
    <property type="entry name" value="GGDEF"/>
    <property type="match status" value="1"/>
</dbReference>
<evidence type="ECO:0000256" key="5">
    <source>
        <dbReference type="ARBA" id="ARBA00023136"/>
    </source>
</evidence>
<dbReference type="InterPro" id="IPR050469">
    <property type="entry name" value="Diguanylate_Cyclase"/>
</dbReference>
<dbReference type="RefSeq" id="WP_175490144.1">
    <property type="nucleotide sequence ID" value="NZ_FNJU01000001.1"/>
</dbReference>
<feature type="domain" description="GGDEF" evidence="7">
    <location>
        <begin position="228"/>
        <end position="363"/>
    </location>
</feature>
<feature type="transmembrane region" description="Helical" evidence="6">
    <location>
        <begin position="135"/>
        <end position="158"/>
    </location>
</feature>
<evidence type="ECO:0000256" key="2">
    <source>
        <dbReference type="ARBA" id="ARBA00022475"/>
    </source>
</evidence>
<comment type="subcellular location">
    <subcellularLocation>
        <location evidence="1">Cell membrane</location>
        <topology evidence="1">Multi-pass membrane protein</topology>
    </subcellularLocation>
</comment>
<dbReference type="SUPFAM" id="SSF55073">
    <property type="entry name" value="Nucleotide cyclase"/>
    <property type="match status" value="1"/>
</dbReference>
<dbReference type="InterPro" id="IPR011620">
    <property type="entry name" value="Sig_transdc_His_kinase_LytS_TM"/>
</dbReference>
<dbReference type="FunFam" id="3.30.70.270:FF:000001">
    <property type="entry name" value="Diguanylate cyclase domain protein"/>
    <property type="match status" value="1"/>
</dbReference>
<feature type="transmembrane region" description="Helical" evidence="6">
    <location>
        <begin position="5"/>
        <end position="22"/>
    </location>
</feature>
<keyword evidence="9" id="KW-1185">Reference proteome</keyword>
<dbReference type="Proteomes" id="UP000199159">
    <property type="component" value="Unassembled WGS sequence"/>
</dbReference>
<evidence type="ECO:0000256" key="4">
    <source>
        <dbReference type="ARBA" id="ARBA00022989"/>
    </source>
</evidence>
<dbReference type="GO" id="GO:0043709">
    <property type="term" value="P:cell adhesion involved in single-species biofilm formation"/>
    <property type="evidence" value="ECO:0007669"/>
    <property type="project" value="TreeGrafter"/>
</dbReference>
<accession>A0A1H0PEJ8</accession>
<dbReference type="InterPro" id="IPR029787">
    <property type="entry name" value="Nucleotide_cyclase"/>
</dbReference>
<feature type="transmembrane region" description="Helical" evidence="6">
    <location>
        <begin position="42"/>
        <end position="62"/>
    </location>
</feature>
<evidence type="ECO:0000256" key="6">
    <source>
        <dbReference type="SAM" id="Phobius"/>
    </source>
</evidence>
<dbReference type="GO" id="GO:0071555">
    <property type="term" value="P:cell wall organization"/>
    <property type="evidence" value="ECO:0007669"/>
    <property type="project" value="InterPro"/>
</dbReference>
<dbReference type="EMBL" id="FNJU01000001">
    <property type="protein sequence ID" value="SDP03046.1"/>
    <property type="molecule type" value="Genomic_DNA"/>
</dbReference>
<dbReference type="GO" id="GO:0005886">
    <property type="term" value="C:plasma membrane"/>
    <property type="evidence" value="ECO:0007669"/>
    <property type="project" value="UniProtKB-SubCell"/>
</dbReference>
<proteinExistence type="predicted"/>
<dbReference type="InterPro" id="IPR000160">
    <property type="entry name" value="GGDEF_dom"/>
</dbReference>
<sequence>MLHTILDAFTANVSLIIAFMYVGLKLKEVLVAKVRDFSKHIYVVPFAISMLSIWVMHHPLLYAGMRIDLRSVPIFFISYLGGWRLGSIAILLPLWYRFELGGPTVFQGMMQVILLPALIGALFHRKKSFKPPYTLLNIKHMVVVFIIYEVIKSVLMFFTTPATFITIILMFIFELMALLIIAWINNDSNRNMINKKELEIQSRIDNMTNLYNLRYFKSKINDLITNKTPFVIAMFDVDYFKNYNDTHGHPAGDAVLRTIGQLLKDSMREGDLFARYGGEEFIICFSNVTNLQTANVIAERFRNLVETYPFYGEDQQPDGQLTISIGISSVSADKDLDHLIEEADKALYSAKSQGRNRVRIFDMIH</sequence>
<keyword evidence="4 6" id="KW-1133">Transmembrane helix</keyword>
<dbReference type="Pfam" id="PF00990">
    <property type="entry name" value="GGDEF"/>
    <property type="match status" value="1"/>
</dbReference>
<keyword evidence="3 6" id="KW-0812">Transmembrane</keyword>
<dbReference type="CDD" id="cd01949">
    <property type="entry name" value="GGDEF"/>
    <property type="match status" value="1"/>
</dbReference>
<keyword evidence="5 6" id="KW-0472">Membrane</keyword>
<dbReference type="GO" id="GO:0000155">
    <property type="term" value="F:phosphorelay sensor kinase activity"/>
    <property type="evidence" value="ECO:0007669"/>
    <property type="project" value="InterPro"/>
</dbReference>
<dbReference type="PROSITE" id="PS50887">
    <property type="entry name" value="GGDEF"/>
    <property type="match status" value="1"/>
</dbReference>
<evidence type="ECO:0000313" key="9">
    <source>
        <dbReference type="Proteomes" id="UP000199159"/>
    </source>
</evidence>
<reference evidence="9" key="1">
    <citation type="submission" date="2016-10" db="EMBL/GenBank/DDBJ databases">
        <authorList>
            <person name="Varghese N."/>
            <person name="Submissions S."/>
        </authorList>
    </citation>
    <scope>NUCLEOTIDE SEQUENCE [LARGE SCALE GENOMIC DNA]</scope>
    <source>
        <strain evidence="9">IBRC-M10078</strain>
    </source>
</reference>
<gene>
    <name evidence="8" type="ORF">SAMN05216565_101269</name>
</gene>
<dbReference type="GO" id="GO:1902201">
    <property type="term" value="P:negative regulation of bacterial-type flagellum-dependent cell motility"/>
    <property type="evidence" value="ECO:0007669"/>
    <property type="project" value="TreeGrafter"/>
</dbReference>
<feature type="transmembrane region" description="Helical" evidence="6">
    <location>
        <begin position="164"/>
        <end position="185"/>
    </location>
</feature>
<dbReference type="Gene3D" id="3.30.70.270">
    <property type="match status" value="1"/>
</dbReference>
<dbReference type="PANTHER" id="PTHR45138:SF9">
    <property type="entry name" value="DIGUANYLATE CYCLASE DGCM-RELATED"/>
    <property type="match status" value="1"/>
</dbReference>
<dbReference type="AlphaFoldDB" id="A0A1H0PEJ8"/>